<keyword evidence="8" id="KW-1185">Reference proteome</keyword>
<name>A0ABX6P0K2_9BURK</name>
<feature type="domain" description="SCP" evidence="6">
    <location>
        <begin position="203"/>
        <end position="318"/>
    </location>
</feature>
<dbReference type="PANTHER" id="PTHR31157:SF1">
    <property type="entry name" value="SCP DOMAIN-CONTAINING PROTEIN"/>
    <property type="match status" value="1"/>
</dbReference>
<accession>A0ABX6P0K2</accession>
<dbReference type="InterPro" id="IPR003825">
    <property type="entry name" value="Colicin-V_CvpA"/>
</dbReference>
<dbReference type="InterPro" id="IPR014044">
    <property type="entry name" value="CAP_dom"/>
</dbReference>
<keyword evidence="3 5" id="KW-1133">Transmembrane helix</keyword>
<reference evidence="7 8" key="1">
    <citation type="submission" date="2020-05" db="EMBL/GenBank/DDBJ databases">
        <title>Ramlibacter rhizophilus sp. nov., isolated from rhizosphere soil of national flower Mugunghwa from South Korea.</title>
        <authorList>
            <person name="Zheng-Fei Y."/>
            <person name="Huan T."/>
        </authorList>
    </citation>
    <scope>NUCLEOTIDE SEQUENCE [LARGE SCALE GENOMIC DNA]</scope>
    <source>
        <strain evidence="7 8">H242</strain>
    </source>
</reference>
<evidence type="ECO:0000256" key="5">
    <source>
        <dbReference type="SAM" id="Phobius"/>
    </source>
</evidence>
<dbReference type="Pfam" id="PF02674">
    <property type="entry name" value="Colicin_V"/>
    <property type="match status" value="1"/>
</dbReference>
<dbReference type="SUPFAM" id="SSF55797">
    <property type="entry name" value="PR-1-like"/>
    <property type="match status" value="1"/>
</dbReference>
<dbReference type="PANTHER" id="PTHR31157">
    <property type="entry name" value="SCP DOMAIN-CONTAINING PROTEIN"/>
    <property type="match status" value="1"/>
</dbReference>
<evidence type="ECO:0000256" key="3">
    <source>
        <dbReference type="ARBA" id="ARBA00022989"/>
    </source>
</evidence>
<evidence type="ECO:0000313" key="7">
    <source>
        <dbReference type="EMBL" id="QJW83609.1"/>
    </source>
</evidence>
<dbReference type="InterPro" id="IPR035940">
    <property type="entry name" value="CAP_sf"/>
</dbReference>
<dbReference type="EMBL" id="CP053418">
    <property type="protein sequence ID" value="QJW83609.1"/>
    <property type="molecule type" value="Genomic_DNA"/>
</dbReference>
<proteinExistence type="predicted"/>
<evidence type="ECO:0000313" key="8">
    <source>
        <dbReference type="Proteomes" id="UP000500826"/>
    </source>
</evidence>
<dbReference type="Proteomes" id="UP000500826">
    <property type="component" value="Chromosome"/>
</dbReference>
<evidence type="ECO:0000256" key="1">
    <source>
        <dbReference type="ARBA" id="ARBA00004141"/>
    </source>
</evidence>
<gene>
    <name evidence="7" type="ORF">HK414_04520</name>
</gene>
<dbReference type="Gene3D" id="3.40.33.10">
    <property type="entry name" value="CAP"/>
    <property type="match status" value="1"/>
</dbReference>
<sequence length="320" mass="34461">MTPNPVDILLVLIVLFGARGGWRRGFLFAGPDLLALVVSLVAAFVGYRYAVDLLEHMFPPLGVWVAPLSFVGTFLLVHFILARMALALVRTLPDRVHANVVNRLLGIAPGIVNGAIHATVAAVLLLILPLGAMVGGWSRDSALAGRFSAPAEWVEVQLAPIFDPAIQRSLHALTVPAESRNSVSLPVRVTNAEPAPELEARMLAMVNAERAKAGLKPLRADPELTQVARAHSRDMFERAYFSHVTPEGKELSHRLRQAKLGYPAAGENLALAPTVTGAHQGLDEFPGHRANILRPQFGRAGIAVLDGGIHGLMVTQNFRN</sequence>
<feature type="transmembrane region" description="Helical" evidence="5">
    <location>
        <begin position="63"/>
        <end position="86"/>
    </location>
</feature>
<dbReference type="Pfam" id="PF00188">
    <property type="entry name" value="CAP"/>
    <property type="match status" value="1"/>
</dbReference>
<organism evidence="7 8">
    <name type="scientific">Ramlibacter terrae</name>
    <dbReference type="NCBI Taxonomy" id="2732511"/>
    <lineage>
        <taxon>Bacteria</taxon>
        <taxon>Pseudomonadati</taxon>
        <taxon>Pseudomonadota</taxon>
        <taxon>Betaproteobacteria</taxon>
        <taxon>Burkholderiales</taxon>
        <taxon>Comamonadaceae</taxon>
        <taxon>Ramlibacter</taxon>
    </lineage>
</organism>
<evidence type="ECO:0000259" key="6">
    <source>
        <dbReference type="Pfam" id="PF00188"/>
    </source>
</evidence>
<evidence type="ECO:0000256" key="2">
    <source>
        <dbReference type="ARBA" id="ARBA00022692"/>
    </source>
</evidence>
<keyword evidence="4 5" id="KW-0472">Membrane</keyword>
<keyword evidence="2 5" id="KW-0812">Transmembrane</keyword>
<evidence type="ECO:0000256" key="4">
    <source>
        <dbReference type="ARBA" id="ARBA00023136"/>
    </source>
</evidence>
<comment type="subcellular location">
    <subcellularLocation>
        <location evidence="1">Membrane</location>
        <topology evidence="1">Multi-pass membrane protein</topology>
    </subcellularLocation>
</comment>
<protein>
    <recommendedName>
        <fullName evidence="6">SCP domain-containing protein</fullName>
    </recommendedName>
</protein>
<dbReference type="CDD" id="cd05379">
    <property type="entry name" value="CAP_bacterial"/>
    <property type="match status" value="1"/>
</dbReference>
<feature type="transmembrane region" description="Helical" evidence="5">
    <location>
        <begin position="106"/>
        <end position="130"/>
    </location>
</feature>
<feature type="transmembrane region" description="Helical" evidence="5">
    <location>
        <begin position="33"/>
        <end position="51"/>
    </location>
</feature>